<reference evidence="3 4" key="1">
    <citation type="journal article" date="2010" name="Proc. Natl. Acad. Sci. U.S.A.">
        <title>Insights into evolution of multicellular fungi from the assembled chromosomes of the mushroom Coprinopsis cinerea (Coprinus cinereus).</title>
        <authorList>
            <person name="Stajich J.E."/>
            <person name="Wilke S.K."/>
            <person name="Ahren D."/>
            <person name="Au C.H."/>
            <person name="Birren B.W."/>
            <person name="Borodovsky M."/>
            <person name="Burns C."/>
            <person name="Canback B."/>
            <person name="Casselton L.A."/>
            <person name="Cheng C.K."/>
            <person name="Deng J."/>
            <person name="Dietrich F.S."/>
            <person name="Fargo D.C."/>
            <person name="Farman M.L."/>
            <person name="Gathman A.C."/>
            <person name="Goldberg J."/>
            <person name="Guigo R."/>
            <person name="Hoegger P.J."/>
            <person name="Hooker J.B."/>
            <person name="Huggins A."/>
            <person name="James T.Y."/>
            <person name="Kamada T."/>
            <person name="Kilaru S."/>
            <person name="Kodira C."/>
            <person name="Kues U."/>
            <person name="Kupfer D."/>
            <person name="Kwan H.S."/>
            <person name="Lomsadze A."/>
            <person name="Li W."/>
            <person name="Lilly W.W."/>
            <person name="Ma L.J."/>
            <person name="Mackey A.J."/>
            <person name="Manning G."/>
            <person name="Martin F."/>
            <person name="Muraguchi H."/>
            <person name="Natvig D.O."/>
            <person name="Palmerini H."/>
            <person name="Ramesh M.A."/>
            <person name="Rehmeyer C.J."/>
            <person name="Roe B.A."/>
            <person name="Shenoy N."/>
            <person name="Stanke M."/>
            <person name="Ter-Hovhannisyan V."/>
            <person name="Tunlid A."/>
            <person name="Velagapudi R."/>
            <person name="Vision T.J."/>
            <person name="Zeng Q."/>
            <person name="Zolan M.E."/>
            <person name="Pukkila P.J."/>
        </authorList>
    </citation>
    <scope>NUCLEOTIDE SEQUENCE [LARGE SCALE GENOMIC DNA]</scope>
    <source>
        <strain evidence="4">Okayama-7 / 130 / ATCC MYA-4618 / FGSC 9003</strain>
    </source>
</reference>
<evidence type="ECO:0000256" key="1">
    <source>
        <dbReference type="SAM" id="Coils"/>
    </source>
</evidence>
<dbReference type="GeneID" id="6012723"/>
<keyword evidence="4" id="KW-1185">Reference proteome</keyword>
<comment type="caution">
    <text evidence="3">The sequence shown here is derived from an EMBL/GenBank/DDBJ whole genome shotgun (WGS) entry which is preliminary data.</text>
</comment>
<dbReference type="InParanoid" id="A8NTA4"/>
<feature type="region of interest" description="Disordered" evidence="2">
    <location>
        <begin position="1"/>
        <end position="105"/>
    </location>
</feature>
<feature type="compositionally biased region" description="Polar residues" evidence="2">
    <location>
        <begin position="393"/>
        <end position="407"/>
    </location>
</feature>
<dbReference type="EMBL" id="AACS02000004">
    <property type="protein sequence ID" value="EAU85555.1"/>
    <property type="molecule type" value="Genomic_DNA"/>
</dbReference>
<feature type="region of interest" description="Disordered" evidence="2">
    <location>
        <begin position="188"/>
        <end position="299"/>
    </location>
</feature>
<sequence length="797" mass="86565">MHSTESSQDISHQVHHRETTPVNPQNPTFDSPPMTTPPKMEGLLSQSRPESPRIKSLKEVTTNMPKMTQATSTGAVSQRGSIVISSNDPPTADSPDLARSKSHHKSRFHVHVPHVHMPHFFKHHSHKSDTNKSEYWPRTLSVAVGAPKAQPTGISPSVSSKLRQEIKAPDHDTLQPPIVAEASSSYFPPAASSTGVATTSSTSSIHSSPVSIPIPKPVPDLDGVGEILPRDTSLVPSAKESIRTAASSGSSNASTVDTDGTGIGSTSTSVTSYDSASSSPMNQKPHHDHAGPPSTFQAAMGRGLNANEVVPSSSLNPLPSDTTDPLVEVSLPEASSLPDINETEVALPEPQSFFPGSASKEIPPGEDPLKKWSFSFISSNKSKLDLKTKRSPKSGTANTSHTSTPSPRSLIIPLTAVAKTAKSTDEKSSPTLETTPTAKLKGHDATKPSSMRGRVRDMNVHGPTLWYRMSQPHTDQDVAEFLLGVDLKEENARRKQENAEKHKSWAQKNRIEKEEAKNAKLMERIRKREEKEAREEMLRIQDEARVGSSAASSRDTNPENPELERVETVTQKFVVVEEEQGVKITREDKVEVTSGPVSTTIIHEGGTERESKLVIVEELQGVSDEVRDDERKVTVTDLTDHMKLVGVFPVSASKASPDAPPLPTANANLPPETRALVTALKSELFGLQRAHKSQVLSHAHALTAHKKVESEHSKLQTTFNQKQAVCADLQRQLNELEGELKAAQENLLGKQKTTQETWGLMEEKKVELEKVVSESGLRDVSEPVGLGLVDEVEKDLA</sequence>
<feature type="compositionally biased region" description="Polar residues" evidence="2">
    <location>
        <begin position="549"/>
        <end position="559"/>
    </location>
</feature>
<feature type="region of interest" description="Disordered" evidence="2">
    <location>
        <begin position="349"/>
        <end position="456"/>
    </location>
</feature>
<dbReference type="KEGG" id="cci:CC1G_06268"/>
<dbReference type="Proteomes" id="UP000001861">
    <property type="component" value="Unassembled WGS sequence"/>
</dbReference>
<feature type="region of interest" description="Disordered" evidence="2">
    <location>
        <begin position="307"/>
        <end position="326"/>
    </location>
</feature>
<feature type="coiled-coil region" evidence="1">
    <location>
        <begin position="719"/>
        <end position="753"/>
    </location>
</feature>
<dbReference type="RefSeq" id="XP_001836183.1">
    <property type="nucleotide sequence ID" value="XM_001836131.1"/>
</dbReference>
<feature type="compositionally biased region" description="Low complexity" evidence="2">
    <location>
        <begin position="188"/>
        <end position="211"/>
    </location>
</feature>
<evidence type="ECO:0000313" key="4">
    <source>
        <dbReference type="Proteomes" id="UP000001861"/>
    </source>
</evidence>
<name>A8NTA4_COPC7</name>
<feature type="compositionally biased region" description="Polar residues" evidence="2">
    <location>
        <begin position="1"/>
        <end position="11"/>
    </location>
</feature>
<gene>
    <name evidence="3" type="ORF">CC1G_06268</name>
</gene>
<dbReference type="AlphaFoldDB" id="A8NTA4"/>
<feature type="compositionally biased region" description="Polar residues" evidence="2">
    <location>
        <begin position="20"/>
        <end position="29"/>
    </location>
</feature>
<feature type="region of interest" description="Disordered" evidence="2">
    <location>
        <begin position="493"/>
        <end position="512"/>
    </location>
</feature>
<dbReference type="VEuPathDB" id="FungiDB:CC1G_06268"/>
<organism evidence="3 4">
    <name type="scientific">Coprinopsis cinerea (strain Okayama-7 / 130 / ATCC MYA-4618 / FGSC 9003)</name>
    <name type="common">Inky cap fungus</name>
    <name type="synonym">Hormographiella aspergillata</name>
    <dbReference type="NCBI Taxonomy" id="240176"/>
    <lineage>
        <taxon>Eukaryota</taxon>
        <taxon>Fungi</taxon>
        <taxon>Dikarya</taxon>
        <taxon>Basidiomycota</taxon>
        <taxon>Agaricomycotina</taxon>
        <taxon>Agaricomycetes</taxon>
        <taxon>Agaricomycetidae</taxon>
        <taxon>Agaricales</taxon>
        <taxon>Agaricineae</taxon>
        <taxon>Psathyrellaceae</taxon>
        <taxon>Coprinopsis</taxon>
    </lineage>
</organism>
<protein>
    <submittedName>
        <fullName evidence="3">Uncharacterized protein</fullName>
    </submittedName>
</protein>
<feature type="compositionally biased region" description="Polar residues" evidence="2">
    <location>
        <begin position="59"/>
        <end position="89"/>
    </location>
</feature>
<evidence type="ECO:0000256" key="2">
    <source>
        <dbReference type="SAM" id="MobiDB-lite"/>
    </source>
</evidence>
<feature type="region of interest" description="Disordered" evidence="2">
    <location>
        <begin position="532"/>
        <end position="566"/>
    </location>
</feature>
<proteinExistence type="predicted"/>
<evidence type="ECO:0000313" key="3">
    <source>
        <dbReference type="EMBL" id="EAU85555.1"/>
    </source>
</evidence>
<accession>A8NTA4</accession>
<feature type="compositionally biased region" description="Low complexity" evidence="2">
    <location>
        <begin position="245"/>
        <end position="279"/>
    </location>
</feature>
<keyword evidence="1" id="KW-0175">Coiled coil</keyword>
<feature type="compositionally biased region" description="Basic and acidic residues" evidence="2">
    <location>
        <begin position="532"/>
        <end position="545"/>
    </location>
</feature>
<feature type="compositionally biased region" description="Low complexity" evidence="2">
    <location>
        <begin position="311"/>
        <end position="320"/>
    </location>
</feature>